<evidence type="ECO:0000313" key="2">
    <source>
        <dbReference type="Proteomes" id="UP001396646"/>
    </source>
</evidence>
<evidence type="ECO:0000313" key="1">
    <source>
        <dbReference type="EMBL" id="MEL4304638.1"/>
    </source>
</evidence>
<organism evidence="1 2">
    <name type="scientific">Methanococcoides cohabitans</name>
    <dbReference type="NCBI Taxonomy" id="3136559"/>
    <lineage>
        <taxon>Archaea</taxon>
        <taxon>Methanobacteriati</taxon>
        <taxon>Methanobacteriota</taxon>
        <taxon>Stenosarchaea group</taxon>
        <taxon>Methanomicrobia</taxon>
        <taxon>Methanosarcinales</taxon>
        <taxon>Methanosarcinaceae</taxon>
        <taxon>Methanococcoides</taxon>
    </lineage>
</organism>
<sequence length="104" mass="12682">MNKSKREEVLRDLMQMPGFGRKSAEQLWDLGIRSISDLKDKDPELMYFELTELRGRHIDRCVLYGFREAIYYASNRDHDPELLKWWNWSDKNMEKREKGKKEKR</sequence>
<dbReference type="RefSeq" id="WP_342126349.1">
    <property type="nucleotide sequence ID" value="NZ_JBCAUS010000002.1"/>
</dbReference>
<dbReference type="SUPFAM" id="SSF158702">
    <property type="entry name" value="Sec63 N-terminal domain-like"/>
    <property type="match status" value="1"/>
</dbReference>
<proteinExistence type="predicted"/>
<dbReference type="Pfam" id="PF11731">
    <property type="entry name" value="Cdd1"/>
    <property type="match status" value="1"/>
</dbReference>
<dbReference type="Proteomes" id="UP001396646">
    <property type="component" value="Unassembled WGS sequence"/>
</dbReference>
<protein>
    <submittedName>
        <fullName evidence="1">Helix-hairpin-helix domain-containing protein</fullName>
    </submittedName>
</protein>
<dbReference type="EMBL" id="JBCAUS010000002">
    <property type="protein sequence ID" value="MEL4304638.1"/>
    <property type="molecule type" value="Genomic_DNA"/>
</dbReference>
<gene>
    <name evidence="1" type="ORF">WOA13_02130</name>
</gene>
<reference evidence="1 2" key="1">
    <citation type="submission" date="2024-04" db="EMBL/GenBank/DDBJ databases">
        <title>Methanococcoides sp. LMO-2.</title>
        <authorList>
            <person name="Liang L."/>
        </authorList>
    </citation>
    <scope>NUCLEOTIDE SEQUENCE [LARGE SCALE GENOMIC DNA]</scope>
    <source>
        <strain evidence="1 2">LMO-2</strain>
    </source>
</reference>
<name>A0ABU9KQL2_9EURY</name>
<dbReference type="Gene3D" id="1.10.150.20">
    <property type="entry name" value="5' to 3' exonuclease, C-terminal subdomain"/>
    <property type="match status" value="1"/>
</dbReference>
<accession>A0ABU9KQL2</accession>
<dbReference type="InterPro" id="IPR021725">
    <property type="entry name" value="Cdd1"/>
</dbReference>
<comment type="caution">
    <text evidence="1">The sequence shown here is derived from an EMBL/GenBank/DDBJ whole genome shotgun (WGS) entry which is preliminary data.</text>
</comment>
<keyword evidence="2" id="KW-1185">Reference proteome</keyword>